<dbReference type="GO" id="GO:0004930">
    <property type="term" value="F:G protein-coupled receptor activity"/>
    <property type="evidence" value="ECO:0007669"/>
    <property type="project" value="UniProtKB-KW"/>
</dbReference>
<dbReference type="PANTHER" id="PTHR24249">
    <property type="entry name" value="HISTAMINE RECEPTOR-RELATED G-PROTEIN COUPLED RECEPTOR"/>
    <property type="match status" value="1"/>
</dbReference>
<evidence type="ECO:0000259" key="11">
    <source>
        <dbReference type="PROSITE" id="PS50262"/>
    </source>
</evidence>
<keyword evidence="2" id="KW-1003">Cell membrane</keyword>
<evidence type="ECO:0000256" key="7">
    <source>
        <dbReference type="ARBA" id="ARBA00023170"/>
    </source>
</evidence>
<dbReference type="InterPro" id="IPR017452">
    <property type="entry name" value="GPCR_Rhodpsn_7TM"/>
</dbReference>
<keyword evidence="3 9" id="KW-0812">Transmembrane</keyword>
<evidence type="ECO:0000256" key="4">
    <source>
        <dbReference type="ARBA" id="ARBA00022989"/>
    </source>
</evidence>
<feature type="transmembrane region" description="Helical" evidence="10">
    <location>
        <begin position="138"/>
        <end position="158"/>
    </location>
</feature>
<gene>
    <name evidence="12" type="ORF">HOLleu_11838</name>
</gene>
<evidence type="ECO:0000256" key="6">
    <source>
        <dbReference type="ARBA" id="ARBA00023136"/>
    </source>
</evidence>
<dbReference type="PROSITE" id="PS50262">
    <property type="entry name" value="G_PROTEIN_RECEP_F1_2"/>
    <property type="match status" value="1"/>
</dbReference>
<evidence type="ECO:0000256" key="2">
    <source>
        <dbReference type="ARBA" id="ARBA00022475"/>
    </source>
</evidence>
<dbReference type="SUPFAM" id="SSF81321">
    <property type="entry name" value="Family A G protein-coupled receptor-like"/>
    <property type="match status" value="1"/>
</dbReference>
<dbReference type="Pfam" id="PF00001">
    <property type="entry name" value="7tm_1"/>
    <property type="match status" value="1"/>
</dbReference>
<evidence type="ECO:0000256" key="1">
    <source>
        <dbReference type="ARBA" id="ARBA00004651"/>
    </source>
</evidence>
<feature type="domain" description="G-protein coupled receptors family 1 profile" evidence="11">
    <location>
        <begin position="36"/>
        <end position="293"/>
    </location>
</feature>
<evidence type="ECO:0000256" key="5">
    <source>
        <dbReference type="ARBA" id="ARBA00023040"/>
    </source>
</evidence>
<accession>A0A9Q1H9Q0</accession>
<keyword evidence="4 10" id="KW-1133">Transmembrane helix</keyword>
<evidence type="ECO:0000256" key="8">
    <source>
        <dbReference type="ARBA" id="ARBA00023224"/>
    </source>
</evidence>
<feature type="transmembrane region" description="Helical" evidence="10">
    <location>
        <begin position="97"/>
        <end position="117"/>
    </location>
</feature>
<comment type="caution">
    <text evidence="12">The sequence shown here is derived from an EMBL/GenBank/DDBJ whole genome shotgun (WGS) entry which is preliminary data.</text>
</comment>
<feature type="transmembrane region" description="Helical" evidence="10">
    <location>
        <begin position="57"/>
        <end position="77"/>
    </location>
</feature>
<evidence type="ECO:0000256" key="10">
    <source>
        <dbReference type="SAM" id="Phobius"/>
    </source>
</evidence>
<keyword evidence="5 9" id="KW-0297">G-protein coupled receptor</keyword>
<dbReference type="InterPro" id="IPR050569">
    <property type="entry name" value="TAAR"/>
</dbReference>
<reference evidence="12" key="1">
    <citation type="submission" date="2021-10" db="EMBL/GenBank/DDBJ databases">
        <title>Tropical sea cucumber genome reveals ecological adaptation and Cuvierian tubules defense mechanism.</title>
        <authorList>
            <person name="Chen T."/>
        </authorList>
    </citation>
    <scope>NUCLEOTIDE SEQUENCE</scope>
    <source>
        <strain evidence="12">Nanhai2018</strain>
        <tissue evidence="12">Muscle</tissue>
    </source>
</reference>
<dbReference type="OrthoDB" id="10042731at2759"/>
<name>A0A9Q1H9Q0_HOLLE</name>
<evidence type="ECO:0000313" key="12">
    <source>
        <dbReference type="EMBL" id="KAJ8041112.1"/>
    </source>
</evidence>
<evidence type="ECO:0000256" key="9">
    <source>
        <dbReference type="RuleBase" id="RU000688"/>
    </source>
</evidence>
<feature type="transmembrane region" description="Helical" evidence="10">
    <location>
        <begin position="189"/>
        <end position="210"/>
    </location>
</feature>
<dbReference type="GO" id="GO:0005886">
    <property type="term" value="C:plasma membrane"/>
    <property type="evidence" value="ECO:0007669"/>
    <property type="project" value="UniProtKB-SubCell"/>
</dbReference>
<feature type="transmembrane region" description="Helical" evidence="10">
    <location>
        <begin position="273"/>
        <end position="295"/>
    </location>
</feature>
<dbReference type="PROSITE" id="PS00237">
    <property type="entry name" value="G_PROTEIN_RECEP_F1_1"/>
    <property type="match status" value="1"/>
</dbReference>
<keyword evidence="8 9" id="KW-0807">Transducer</keyword>
<dbReference type="AlphaFoldDB" id="A0A9Q1H9Q0"/>
<feature type="transmembrane region" description="Helical" evidence="10">
    <location>
        <begin position="231"/>
        <end position="253"/>
    </location>
</feature>
<feature type="transmembrane region" description="Helical" evidence="10">
    <location>
        <begin position="20"/>
        <end position="45"/>
    </location>
</feature>
<comment type="subcellular location">
    <subcellularLocation>
        <location evidence="1">Cell membrane</location>
        <topology evidence="1">Multi-pass membrane protein</topology>
    </subcellularLocation>
</comment>
<dbReference type="InterPro" id="IPR000276">
    <property type="entry name" value="GPCR_Rhodpsn"/>
</dbReference>
<sequence length="340" mass="38419">MANITAQSDIYLRVTTSGAVIYIAVYLIIAICCVIGNGLVILSFVYYQTVRKIINNYFLFGLAVADFFTGLIAIPLAVINRLVISEVTCRAFTRSVIFFPAYMFGAVSICHLVAITVDRYIAITKPLRYPVIMTSRKACIILVFLWCFGLSFGALPGMSFGGDPKQWVCELQQYEAPTVAVHNIAASSLLPAILIILIFVYGRIFYIAFLKPNLARNSSSRNRSKESQSRARTRATVTCAIVLGTFTICWLPQSYKYIFETYFQITDLRSLLLIQTSCEMLAYCNSLINPIIYGWRSPHFRRAYKDILRYSFLSSKTNARRNKEETIVSISSMEMLDKPL</sequence>
<comment type="similarity">
    <text evidence="9">Belongs to the G-protein coupled receptor 1 family.</text>
</comment>
<proteinExistence type="inferred from homology"/>
<keyword evidence="13" id="KW-1185">Reference proteome</keyword>
<keyword evidence="7 9" id="KW-0675">Receptor</keyword>
<dbReference type="SMART" id="SM01381">
    <property type="entry name" value="7TM_GPCR_Srsx"/>
    <property type="match status" value="1"/>
</dbReference>
<evidence type="ECO:0000256" key="3">
    <source>
        <dbReference type="ARBA" id="ARBA00022692"/>
    </source>
</evidence>
<dbReference type="Proteomes" id="UP001152320">
    <property type="component" value="Chromosome 5"/>
</dbReference>
<dbReference type="PRINTS" id="PR00237">
    <property type="entry name" value="GPCRRHODOPSN"/>
</dbReference>
<organism evidence="12 13">
    <name type="scientific">Holothuria leucospilota</name>
    <name type="common">Black long sea cucumber</name>
    <name type="synonym">Mertensiothuria leucospilota</name>
    <dbReference type="NCBI Taxonomy" id="206669"/>
    <lineage>
        <taxon>Eukaryota</taxon>
        <taxon>Metazoa</taxon>
        <taxon>Echinodermata</taxon>
        <taxon>Eleutherozoa</taxon>
        <taxon>Echinozoa</taxon>
        <taxon>Holothuroidea</taxon>
        <taxon>Aspidochirotacea</taxon>
        <taxon>Aspidochirotida</taxon>
        <taxon>Holothuriidae</taxon>
        <taxon>Holothuria</taxon>
    </lineage>
</organism>
<protein>
    <submittedName>
        <fullName evidence="12">Adenosine receptor A2a</fullName>
    </submittedName>
</protein>
<dbReference type="Gene3D" id="1.20.1070.10">
    <property type="entry name" value="Rhodopsin 7-helix transmembrane proteins"/>
    <property type="match status" value="1"/>
</dbReference>
<dbReference type="EMBL" id="JAIZAY010000005">
    <property type="protein sequence ID" value="KAJ8041112.1"/>
    <property type="molecule type" value="Genomic_DNA"/>
</dbReference>
<evidence type="ECO:0000313" key="13">
    <source>
        <dbReference type="Proteomes" id="UP001152320"/>
    </source>
</evidence>
<keyword evidence="6 10" id="KW-0472">Membrane</keyword>